<dbReference type="InterPro" id="IPR036179">
    <property type="entry name" value="Ig-like_dom_sf"/>
</dbReference>
<reference evidence="4" key="2">
    <citation type="submission" date="2025-09" db="UniProtKB">
        <authorList>
            <consortium name="Ensembl"/>
        </authorList>
    </citation>
    <scope>IDENTIFICATION</scope>
</reference>
<dbReference type="GO" id="GO:0002376">
    <property type="term" value="P:immune system process"/>
    <property type="evidence" value="ECO:0007669"/>
    <property type="project" value="UniProtKB-KW"/>
</dbReference>
<sequence>MFVIVISFETEYLSKPIFIYLFLFTGMGRCVNVQQNLTPLLFNKNDMAEITCIYDDSGKPNMLWYQQKDTAMALIPSYEDGFKGRFELKRKDTLNGALEIPDLSLSDSAVYYCADSMHKLSINKLEKKSNLCYLFEKGTQIFSCKLKSNALLY</sequence>
<evidence type="ECO:0000256" key="2">
    <source>
        <dbReference type="ARBA" id="ARBA00022859"/>
    </source>
</evidence>
<organism evidence="4 5">
    <name type="scientific">Sinocyclocheilus anshuiensis</name>
    <dbReference type="NCBI Taxonomy" id="1608454"/>
    <lineage>
        <taxon>Eukaryota</taxon>
        <taxon>Metazoa</taxon>
        <taxon>Chordata</taxon>
        <taxon>Craniata</taxon>
        <taxon>Vertebrata</taxon>
        <taxon>Euteleostomi</taxon>
        <taxon>Actinopterygii</taxon>
        <taxon>Neopterygii</taxon>
        <taxon>Teleostei</taxon>
        <taxon>Ostariophysi</taxon>
        <taxon>Cypriniformes</taxon>
        <taxon>Cyprinidae</taxon>
        <taxon>Cyprininae</taxon>
        <taxon>Sinocyclocheilus</taxon>
    </lineage>
</organism>
<proteinExistence type="predicted"/>
<name>A0A671RV54_9TELE</name>
<keyword evidence="1" id="KW-0732">Signal</keyword>
<evidence type="ECO:0000256" key="1">
    <source>
        <dbReference type="ARBA" id="ARBA00022729"/>
    </source>
</evidence>
<dbReference type="SMART" id="SM00406">
    <property type="entry name" value="IGv"/>
    <property type="match status" value="1"/>
</dbReference>
<dbReference type="GO" id="GO:0007166">
    <property type="term" value="P:cell surface receptor signaling pathway"/>
    <property type="evidence" value="ECO:0007669"/>
    <property type="project" value="TreeGrafter"/>
</dbReference>
<dbReference type="PANTHER" id="PTHR23268">
    <property type="entry name" value="T-CELL RECEPTOR BETA CHAIN"/>
    <property type="match status" value="1"/>
</dbReference>
<dbReference type="Proteomes" id="UP000472260">
    <property type="component" value="Unassembled WGS sequence"/>
</dbReference>
<keyword evidence="2" id="KW-0391">Immunity</keyword>
<dbReference type="PROSITE" id="PS50835">
    <property type="entry name" value="IG_LIKE"/>
    <property type="match status" value="1"/>
</dbReference>
<dbReference type="AlphaFoldDB" id="A0A671RV54"/>
<evidence type="ECO:0000313" key="5">
    <source>
        <dbReference type="Proteomes" id="UP000472260"/>
    </source>
</evidence>
<dbReference type="PANTHER" id="PTHR23268:SF102">
    <property type="entry name" value="IMMUNOGLOBULIN V-SET DOMAIN-CONTAINING PROTEIN"/>
    <property type="match status" value="1"/>
</dbReference>
<feature type="domain" description="Ig-like" evidence="3">
    <location>
        <begin position="16"/>
        <end position="123"/>
    </location>
</feature>
<dbReference type="InterPro" id="IPR013106">
    <property type="entry name" value="Ig_V-set"/>
</dbReference>
<keyword evidence="5" id="KW-1185">Reference proteome</keyword>
<dbReference type="Pfam" id="PF07686">
    <property type="entry name" value="V-set"/>
    <property type="match status" value="1"/>
</dbReference>
<protein>
    <recommendedName>
        <fullName evidence="3">Ig-like domain-containing protein</fullName>
    </recommendedName>
</protein>
<dbReference type="GO" id="GO:0005886">
    <property type="term" value="C:plasma membrane"/>
    <property type="evidence" value="ECO:0007669"/>
    <property type="project" value="TreeGrafter"/>
</dbReference>
<dbReference type="InterPro" id="IPR050413">
    <property type="entry name" value="TCR_beta_variable"/>
</dbReference>
<dbReference type="InterPro" id="IPR013783">
    <property type="entry name" value="Ig-like_fold"/>
</dbReference>
<accession>A0A671RV54</accession>
<dbReference type="Gene3D" id="2.60.40.10">
    <property type="entry name" value="Immunoglobulins"/>
    <property type="match status" value="1"/>
</dbReference>
<dbReference type="Ensembl" id="ENSSANT00000093248.1">
    <property type="protein sequence ID" value="ENSSANP00000087751.1"/>
    <property type="gene ID" value="ENSSANG00000043431.1"/>
</dbReference>
<dbReference type="SUPFAM" id="SSF48726">
    <property type="entry name" value="Immunoglobulin"/>
    <property type="match status" value="1"/>
</dbReference>
<evidence type="ECO:0000259" key="3">
    <source>
        <dbReference type="PROSITE" id="PS50835"/>
    </source>
</evidence>
<reference evidence="4" key="1">
    <citation type="submission" date="2025-08" db="UniProtKB">
        <authorList>
            <consortium name="Ensembl"/>
        </authorList>
    </citation>
    <scope>IDENTIFICATION</scope>
</reference>
<evidence type="ECO:0000313" key="4">
    <source>
        <dbReference type="Ensembl" id="ENSSANP00000087751.1"/>
    </source>
</evidence>
<dbReference type="CDD" id="cd00099">
    <property type="entry name" value="IgV"/>
    <property type="match status" value="1"/>
</dbReference>
<dbReference type="InterPro" id="IPR007110">
    <property type="entry name" value="Ig-like_dom"/>
</dbReference>